<gene>
    <name evidence="1" type="ORF">S01H1_37638</name>
</gene>
<proteinExistence type="predicted"/>
<dbReference type="AlphaFoldDB" id="X0VL63"/>
<feature type="non-terminal residue" evidence="1">
    <location>
        <position position="1"/>
    </location>
</feature>
<reference evidence="1" key="1">
    <citation type="journal article" date="2014" name="Front. Microbiol.">
        <title>High frequency of phylogenetically diverse reductive dehalogenase-homologous genes in deep subseafloor sedimentary metagenomes.</title>
        <authorList>
            <person name="Kawai M."/>
            <person name="Futagami T."/>
            <person name="Toyoda A."/>
            <person name="Takaki Y."/>
            <person name="Nishi S."/>
            <person name="Hori S."/>
            <person name="Arai W."/>
            <person name="Tsubouchi T."/>
            <person name="Morono Y."/>
            <person name="Uchiyama I."/>
            <person name="Ito T."/>
            <person name="Fujiyama A."/>
            <person name="Inagaki F."/>
            <person name="Takami H."/>
        </authorList>
    </citation>
    <scope>NUCLEOTIDE SEQUENCE</scope>
    <source>
        <strain evidence="1">Expedition CK06-06</strain>
    </source>
</reference>
<evidence type="ECO:0000313" key="1">
    <source>
        <dbReference type="EMBL" id="GAG13238.1"/>
    </source>
</evidence>
<accession>X0VL63</accession>
<sequence>GLNSPLLQSAQVDAVTVVEAVVKCAPPLDTRAFVVRLKFVSRKLHDLNSARDEYASFRESR</sequence>
<name>X0VL63_9ZZZZ</name>
<comment type="caution">
    <text evidence="1">The sequence shown here is derived from an EMBL/GenBank/DDBJ whole genome shotgun (WGS) entry which is preliminary data.</text>
</comment>
<protein>
    <submittedName>
        <fullName evidence="1">Uncharacterized protein</fullName>
    </submittedName>
</protein>
<organism evidence="1">
    <name type="scientific">marine sediment metagenome</name>
    <dbReference type="NCBI Taxonomy" id="412755"/>
    <lineage>
        <taxon>unclassified sequences</taxon>
        <taxon>metagenomes</taxon>
        <taxon>ecological metagenomes</taxon>
    </lineage>
</organism>
<dbReference type="EMBL" id="BARS01023645">
    <property type="protein sequence ID" value="GAG13238.1"/>
    <property type="molecule type" value="Genomic_DNA"/>
</dbReference>